<dbReference type="SUPFAM" id="SSF49562">
    <property type="entry name" value="C2 domain (Calcium/lipid-binding domain, CaLB)"/>
    <property type="match status" value="1"/>
</dbReference>
<sequence length="336" mass="37492">MGVQYGGPFRVGQAAPALVTYHPLSGGIFLWVCLLQAKNIGIFNPETLSSDPWARMRLLSSHKSPLSRERAVLPAAEYRTRTIHRNLSPMVQEALIVPLGKETNGKTIFNLLLYDADLLQDAFMGQLNVPLEQLLYSCTGEPLLQWYALRAPVKRPGARDNGQEGRGELLLQVELMSANEATLARHAQEDYRIPEFLHSKYCHSHLQLGLKQLAISCNGRSKLDAVLDDLSIKVRIGATTVSKPVKPLSVKKSRDGLEFDLEFDEQVQVPLCEAFVGSFRSWNNKAAAEVADIFVYLTSGSRQLNKTQVPIWVVPTCPEGMECDQEPLHLTRDMQL</sequence>
<accession>A0ABQ7GBM9</accession>
<dbReference type="Proteomes" id="UP000815325">
    <property type="component" value="Unassembled WGS sequence"/>
</dbReference>
<name>A0ABQ7GBM9_DUNSA</name>
<dbReference type="Gene3D" id="2.60.40.150">
    <property type="entry name" value="C2 domain"/>
    <property type="match status" value="1"/>
</dbReference>
<comment type="caution">
    <text evidence="2">The sequence shown here is derived from an EMBL/GenBank/DDBJ whole genome shotgun (WGS) entry which is preliminary data.</text>
</comment>
<evidence type="ECO:0000259" key="1">
    <source>
        <dbReference type="PROSITE" id="PS50004"/>
    </source>
</evidence>
<dbReference type="InterPro" id="IPR035892">
    <property type="entry name" value="C2_domain_sf"/>
</dbReference>
<proteinExistence type="predicted"/>
<dbReference type="PANTHER" id="PTHR46296">
    <property type="entry name" value="BNAA05G37250D PROTEIN"/>
    <property type="match status" value="1"/>
</dbReference>
<keyword evidence="3" id="KW-1185">Reference proteome</keyword>
<feature type="domain" description="C2" evidence="1">
    <location>
        <begin position="10"/>
        <end position="147"/>
    </location>
</feature>
<reference evidence="2" key="1">
    <citation type="submission" date="2017-08" db="EMBL/GenBank/DDBJ databases">
        <authorList>
            <person name="Polle J.E."/>
            <person name="Barry K."/>
            <person name="Cushman J."/>
            <person name="Schmutz J."/>
            <person name="Tran D."/>
            <person name="Hathwaick L.T."/>
            <person name="Yim W.C."/>
            <person name="Jenkins J."/>
            <person name="Mckie-Krisberg Z.M."/>
            <person name="Prochnik S."/>
            <person name="Lindquist E."/>
            <person name="Dockter R.B."/>
            <person name="Adam C."/>
            <person name="Molina H."/>
            <person name="Bunkerborg J."/>
            <person name="Jin E."/>
            <person name="Buchheim M."/>
            <person name="Magnuson J."/>
        </authorList>
    </citation>
    <scope>NUCLEOTIDE SEQUENCE</scope>
    <source>
        <strain evidence="2">CCAP 19/18</strain>
    </source>
</reference>
<protein>
    <recommendedName>
        <fullName evidence="1">C2 domain-containing protein</fullName>
    </recommendedName>
</protein>
<gene>
    <name evidence="2" type="ORF">DUNSADRAFT_12237</name>
</gene>
<evidence type="ECO:0000313" key="2">
    <source>
        <dbReference type="EMBL" id="KAF5832021.1"/>
    </source>
</evidence>
<dbReference type="EMBL" id="MU069903">
    <property type="protein sequence ID" value="KAF5832021.1"/>
    <property type="molecule type" value="Genomic_DNA"/>
</dbReference>
<evidence type="ECO:0000313" key="3">
    <source>
        <dbReference type="Proteomes" id="UP000815325"/>
    </source>
</evidence>
<dbReference type="PANTHER" id="PTHR46296:SF8">
    <property type="entry name" value="OS06G0297800 PROTEIN"/>
    <property type="match status" value="1"/>
</dbReference>
<dbReference type="PROSITE" id="PS50004">
    <property type="entry name" value="C2"/>
    <property type="match status" value="1"/>
</dbReference>
<dbReference type="InterPro" id="IPR000008">
    <property type="entry name" value="C2_dom"/>
</dbReference>
<dbReference type="InterPro" id="IPR044511">
    <property type="entry name" value="At1g03370/At5g50170-like"/>
</dbReference>
<dbReference type="Pfam" id="PF00168">
    <property type="entry name" value="C2"/>
    <property type="match status" value="1"/>
</dbReference>
<organism evidence="2 3">
    <name type="scientific">Dunaliella salina</name>
    <name type="common">Green alga</name>
    <name type="synonym">Protococcus salinus</name>
    <dbReference type="NCBI Taxonomy" id="3046"/>
    <lineage>
        <taxon>Eukaryota</taxon>
        <taxon>Viridiplantae</taxon>
        <taxon>Chlorophyta</taxon>
        <taxon>core chlorophytes</taxon>
        <taxon>Chlorophyceae</taxon>
        <taxon>CS clade</taxon>
        <taxon>Chlamydomonadales</taxon>
        <taxon>Dunaliellaceae</taxon>
        <taxon>Dunaliella</taxon>
    </lineage>
</organism>